<accession>A0A1I2NGU5</accession>
<sequence>MNSNLNFETFKQEAHEYINNLAAELGHPEEKERVLRIWRSVMFTIRDRIDFNEAFLLMQPLPTILRGIYTESWEISKKPKLDYSTLEEMKSEVKQNQQNKGEEEFPWKLPTEEIISITIKSLNKYVSLFQITDIINQMPGEIKTYLNRKIQAE</sequence>
<dbReference type="EMBL" id="FOOH01000020">
    <property type="protein sequence ID" value="SFG00917.1"/>
    <property type="molecule type" value="Genomic_DNA"/>
</dbReference>
<dbReference type="Pfam" id="PF10025">
    <property type="entry name" value="DUF2267"/>
    <property type="match status" value="1"/>
</dbReference>
<dbReference type="InterPro" id="IPR018727">
    <property type="entry name" value="DUF2267"/>
</dbReference>
<dbReference type="Gene3D" id="1.10.490.110">
    <property type="entry name" value="Uncharacterized conserved protein DUF2267"/>
    <property type="match status" value="1"/>
</dbReference>
<dbReference type="AlphaFoldDB" id="A0A1I2NGU5"/>
<dbReference type="Proteomes" id="UP000199116">
    <property type="component" value="Unassembled WGS sequence"/>
</dbReference>
<evidence type="ECO:0000313" key="1">
    <source>
        <dbReference type="EMBL" id="SFG00917.1"/>
    </source>
</evidence>
<dbReference type="RefSeq" id="WP_177195713.1">
    <property type="nucleotide sequence ID" value="NZ_FOOH01000020.1"/>
</dbReference>
<organism evidence="1 2">
    <name type="scientific">Salegentibacter agarivorans</name>
    <dbReference type="NCBI Taxonomy" id="345907"/>
    <lineage>
        <taxon>Bacteria</taxon>
        <taxon>Pseudomonadati</taxon>
        <taxon>Bacteroidota</taxon>
        <taxon>Flavobacteriia</taxon>
        <taxon>Flavobacteriales</taxon>
        <taxon>Flavobacteriaceae</taxon>
        <taxon>Salegentibacter</taxon>
    </lineage>
</organism>
<protein>
    <submittedName>
        <fullName evidence="1">Uncharacterized conserved protein, DUF2267 family</fullName>
    </submittedName>
</protein>
<name>A0A1I2NGU5_9FLAO</name>
<evidence type="ECO:0000313" key="2">
    <source>
        <dbReference type="Proteomes" id="UP000199116"/>
    </source>
</evidence>
<reference evidence="2" key="1">
    <citation type="submission" date="2016-10" db="EMBL/GenBank/DDBJ databases">
        <authorList>
            <person name="Varghese N."/>
            <person name="Submissions S."/>
        </authorList>
    </citation>
    <scope>NUCLEOTIDE SEQUENCE [LARGE SCALE GENOMIC DNA]</scope>
    <source>
        <strain evidence="2">DSM 23515</strain>
    </source>
</reference>
<proteinExistence type="predicted"/>
<dbReference type="InterPro" id="IPR038282">
    <property type="entry name" value="DUF2267_sf"/>
</dbReference>
<keyword evidence="2" id="KW-1185">Reference proteome</keyword>
<gene>
    <name evidence="1" type="ORF">SAMN04488033_12010</name>
</gene>